<dbReference type="Gene3D" id="2.120.10.30">
    <property type="entry name" value="TolB, C-terminal domain"/>
    <property type="match status" value="2"/>
</dbReference>
<evidence type="ECO:0000256" key="1">
    <source>
        <dbReference type="ARBA" id="ARBA00009820"/>
    </source>
</evidence>
<dbReference type="InterPro" id="IPR011659">
    <property type="entry name" value="WD40"/>
</dbReference>
<dbReference type="Pfam" id="PF07676">
    <property type="entry name" value="PD40"/>
    <property type="match status" value="3"/>
</dbReference>
<feature type="chain" id="PRO_5022741301" description="Protein TolB" evidence="2">
    <location>
        <begin position="26"/>
        <end position="425"/>
    </location>
</feature>
<evidence type="ECO:0000313" key="3">
    <source>
        <dbReference type="EMBL" id="GCF08285.1"/>
    </source>
</evidence>
<name>A0A5A5TAK2_9CHLR</name>
<dbReference type="Proteomes" id="UP000322530">
    <property type="component" value="Unassembled WGS sequence"/>
</dbReference>
<dbReference type="OrthoDB" id="139813at2"/>
<accession>A0A5A5TAK2</accession>
<dbReference type="RefSeq" id="WP_149401276.1">
    <property type="nucleotide sequence ID" value="NZ_BIXY01000021.1"/>
</dbReference>
<evidence type="ECO:0008006" key="5">
    <source>
        <dbReference type="Google" id="ProtNLM"/>
    </source>
</evidence>
<proteinExistence type="inferred from homology"/>
<gene>
    <name evidence="3" type="ORF">KDI_18490</name>
</gene>
<dbReference type="InterPro" id="IPR011042">
    <property type="entry name" value="6-blade_b-propeller_TolB-like"/>
</dbReference>
<protein>
    <recommendedName>
        <fullName evidence="5">Protein TolB</fullName>
    </recommendedName>
</protein>
<dbReference type="EMBL" id="BIXY01000021">
    <property type="protein sequence ID" value="GCF08285.1"/>
    <property type="molecule type" value="Genomic_DNA"/>
</dbReference>
<dbReference type="PROSITE" id="PS51257">
    <property type="entry name" value="PROKAR_LIPOPROTEIN"/>
    <property type="match status" value="1"/>
</dbReference>
<comment type="caution">
    <text evidence="3">The sequence shown here is derived from an EMBL/GenBank/DDBJ whole genome shotgun (WGS) entry which is preliminary data.</text>
</comment>
<keyword evidence="2" id="KW-0732">Signal</keyword>
<sequence>MKRYKQWEFIAILALLSLALQSCLGSTDSSYKSVVKSKNGNDVKINVDQALFKGKIYFTLDHNLYVLNGNDKENPKQLTSGLTVSDPAISPNGKWIAFIIRHTNYSDLAYMPANGGKYTILADGNGTFTTTQTGGETSTAHWFGQPTWEADNQHIVFLGDNQKAYWSKDQTGGYDSFLLDMQLFRMSMNDRLNTQDKIANAQPVAYTAIGAGGLRDPAIRPGHADEILYTSYKYTQASNWSQLSTQLNLINSNAIGNEMQINQYKYHPGEFGAESNPGVTLTPEKSGLSNLEPSFSPDGNSIVYVRREDTTHMSLNVMPVVNGVTNDTNNPNVDVTSTANQQRGLAGYGKSVKLKTSQYISQPVWSPDGTQLAYYEYNNTTFDLWLATIIKNPKTGAYSIKQDSEVQLTQANGSLDSDSRPAWTP</sequence>
<evidence type="ECO:0000256" key="2">
    <source>
        <dbReference type="SAM" id="SignalP"/>
    </source>
</evidence>
<keyword evidence="4" id="KW-1185">Reference proteome</keyword>
<organism evidence="3 4">
    <name type="scientific">Dictyobacter arantiisoli</name>
    <dbReference type="NCBI Taxonomy" id="2014874"/>
    <lineage>
        <taxon>Bacteria</taxon>
        <taxon>Bacillati</taxon>
        <taxon>Chloroflexota</taxon>
        <taxon>Ktedonobacteria</taxon>
        <taxon>Ktedonobacterales</taxon>
        <taxon>Dictyobacteraceae</taxon>
        <taxon>Dictyobacter</taxon>
    </lineage>
</organism>
<comment type="similarity">
    <text evidence="1">Belongs to the TolB family.</text>
</comment>
<dbReference type="SUPFAM" id="SSF82171">
    <property type="entry name" value="DPP6 N-terminal domain-like"/>
    <property type="match status" value="1"/>
</dbReference>
<dbReference type="PANTHER" id="PTHR36842:SF1">
    <property type="entry name" value="PROTEIN TOLB"/>
    <property type="match status" value="1"/>
</dbReference>
<evidence type="ECO:0000313" key="4">
    <source>
        <dbReference type="Proteomes" id="UP000322530"/>
    </source>
</evidence>
<dbReference type="PANTHER" id="PTHR36842">
    <property type="entry name" value="PROTEIN TOLB HOMOLOG"/>
    <property type="match status" value="1"/>
</dbReference>
<reference evidence="3 4" key="1">
    <citation type="submission" date="2019-01" db="EMBL/GenBank/DDBJ databases">
        <title>Draft genome sequence of Dictyobacter sp. Uno17.</title>
        <authorList>
            <person name="Wang C.M."/>
            <person name="Zheng Y."/>
            <person name="Sakai Y."/>
            <person name="Abe K."/>
            <person name="Yokota A."/>
            <person name="Yabe S."/>
        </authorList>
    </citation>
    <scope>NUCLEOTIDE SEQUENCE [LARGE SCALE GENOMIC DNA]</scope>
    <source>
        <strain evidence="3 4">Uno17</strain>
    </source>
</reference>
<feature type="signal peptide" evidence="2">
    <location>
        <begin position="1"/>
        <end position="25"/>
    </location>
</feature>
<dbReference type="AlphaFoldDB" id="A0A5A5TAK2"/>